<keyword evidence="7 10" id="KW-0547">Nucleotide-binding</keyword>
<keyword evidence="8 10" id="KW-0418">Kinase</keyword>
<evidence type="ECO:0000259" key="12">
    <source>
        <dbReference type="Pfam" id="PF01583"/>
    </source>
</evidence>
<dbReference type="SUPFAM" id="SSF52540">
    <property type="entry name" value="P-loop containing nucleoside triphosphate hydrolases"/>
    <property type="match status" value="1"/>
</dbReference>
<reference evidence="13 14" key="1">
    <citation type="submission" date="2012-06" db="EMBL/GenBank/DDBJ databases">
        <title>Noncontiguous Finished plasmid 1 of genome of Cylindrospermum stagnale PCC 7417.</title>
        <authorList>
            <consortium name="US DOE Joint Genome Institute"/>
            <person name="Gugger M."/>
            <person name="Coursin T."/>
            <person name="Rippka R."/>
            <person name="Tandeau De Marsac N."/>
            <person name="Huntemann M."/>
            <person name="Wei C.-L."/>
            <person name="Han J."/>
            <person name="Detter J.C."/>
            <person name="Han C."/>
            <person name="Tapia R."/>
            <person name="Davenport K."/>
            <person name="Daligault H."/>
            <person name="Erkkila T."/>
            <person name="Gu W."/>
            <person name="Munk A.C.C."/>
            <person name="Teshima H."/>
            <person name="Xu Y."/>
            <person name="Chain P."/>
            <person name="Chen A."/>
            <person name="Krypides N."/>
            <person name="Mavromatis K."/>
            <person name="Markowitz V."/>
            <person name="Szeto E."/>
            <person name="Ivanova N."/>
            <person name="Mikhailova N."/>
            <person name="Ovchinnikova G."/>
            <person name="Pagani I."/>
            <person name="Pati A."/>
            <person name="Goodwin L."/>
            <person name="Peters L."/>
            <person name="Pitluck S."/>
            <person name="Woyke T."/>
            <person name="Kerfeld C."/>
        </authorList>
    </citation>
    <scope>NUCLEOTIDE SEQUENCE [LARGE SCALE GENOMIC DNA]</scope>
    <source>
        <strain evidence="13 14">PCC 7417</strain>
        <plasmid evidence="14">Plasmid pCYLST.01</plasmid>
    </source>
</reference>
<feature type="binding site" evidence="10">
    <location>
        <begin position="14"/>
        <end position="21"/>
    </location>
    <ligand>
        <name>ATP</name>
        <dbReference type="ChEBI" id="CHEBI:30616"/>
    </ligand>
</feature>
<evidence type="ECO:0000256" key="3">
    <source>
        <dbReference type="ARBA" id="ARBA00004806"/>
    </source>
</evidence>
<comment type="pathway">
    <text evidence="3 10 11">Sulfur metabolism; hydrogen sulfide biosynthesis; sulfite from sulfate: step 2/3.</text>
</comment>
<dbReference type="InterPro" id="IPR050512">
    <property type="entry name" value="Sulf_AdTrans/APS_kinase"/>
</dbReference>
<dbReference type="RefSeq" id="WP_015328459.1">
    <property type="nucleotide sequence ID" value="NC_020050.1"/>
</dbReference>
<dbReference type="GO" id="GO:0004781">
    <property type="term" value="F:sulfate adenylyltransferase (ATP) activity"/>
    <property type="evidence" value="ECO:0007669"/>
    <property type="project" value="TreeGrafter"/>
</dbReference>
<evidence type="ECO:0000256" key="7">
    <source>
        <dbReference type="ARBA" id="ARBA00022741"/>
    </source>
</evidence>
<dbReference type="HOGENOM" id="CLU_046932_2_1_3"/>
<dbReference type="CDD" id="cd02027">
    <property type="entry name" value="APSK"/>
    <property type="match status" value="1"/>
</dbReference>
<evidence type="ECO:0000256" key="2">
    <source>
        <dbReference type="ARBA" id="ARBA00002632"/>
    </source>
</evidence>
<dbReference type="GO" id="GO:0010134">
    <property type="term" value="P:sulfate assimilation via adenylyl sulfate reduction"/>
    <property type="evidence" value="ECO:0007669"/>
    <property type="project" value="TreeGrafter"/>
</dbReference>
<evidence type="ECO:0000256" key="11">
    <source>
        <dbReference type="RuleBase" id="RU004347"/>
    </source>
</evidence>
<dbReference type="NCBIfam" id="NF002059">
    <property type="entry name" value="PRK00889.1"/>
    <property type="match status" value="1"/>
</dbReference>
<evidence type="ECO:0000313" key="14">
    <source>
        <dbReference type="Proteomes" id="UP000010475"/>
    </source>
</evidence>
<dbReference type="FunFam" id="3.40.50.300:FF:000802">
    <property type="entry name" value="Sulfate adenylyltransferase"/>
    <property type="match status" value="1"/>
</dbReference>
<dbReference type="GO" id="GO:0019379">
    <property type="term" value="P:sulfate assimilation, phosphoadenylyl sulfate reduction by phosphoadenylyl-sulfate reductase (thioredoxin)"/>
    <property type="evidence" value="ECO:0007669"/>
    <property type="project" value="TreeGrafter"/>
</dbReference>
<dbReference type="NCBIfam" id="TIGR00455">
    <property type="entry name" value="apsK"/>
    <property type="match status" value="1"/>
</dbReference>
<dbReference type="KEGG" id="csg:Cylst_6665"/>
<dbReference type="Gene3D" id="3.40.50.300">
    <property type="entry name" value="P-loop containing nucleotide triphosphate hydrolases"/>
    <property type="match status" value="1"/>
</dbReference>
<evidence type="ECO:0000256" key="10">
    <source>
        <dbReference type="HAMAP-Rule" id="MF_00065"/>
    </source>
</evidence>
<gene>
    <name evidence="10" type="primary">cysC</name>
    <name evidence="13" type="ORF">Cylst_6665</name>
</gene>
<dbReference type="GO" id="GO:0070814">
    <property type="term" value="P:hydrogen sulfide biosynthetic process"/>
    <property type="evidence" value="ECO:0007669"/>
    <property type="project" value="UniProtKB-UniRule"/>
</dbReference>
<dbReference type="EC" id="2.7.1.25" evidence="4 10"/>
<accession>K9X8J3</accession>
<evidence type="ECO:0000256" key="4">
    <source>
        <dbReference type="ARBA" id="ARBA00012121"/>
    </source>
</evidence>
<dbReference type="PATRIC" id="fig|56107.3.peg.7150"/>
<evidence type="ECO:0000256" key="6">
    <source>
        <dbReference type="ARBA" id="ARBA00022679"/>
    </source>
</evidence>
<dbReference type="InterPro" id="IPR002891">
    <property type="entry name" value="APS"/>
</dbReference>
<evidence type="ECO:0000256" key="5">
    <source>
        <dbReference type="ARBA" id="ARBA00022553"/>
    </source>
</evidence>
<keyword evidence="5 10" id="KW-0597">Phosphoprotein</keyword>
<dbReference type="HAMAP" id="MF_00065">
    <property type="entry name" value="Adenylyl_sulf_kinase"/>
    <property type="match status" value="1"/>
</dbReference>
<comment type="function">
    <text evidence="2 10 11">Catalyzes the synthesis of activated sulfate.</text>
</comment>
<evidence type="ECO:0000313" key="13">
    <source>
        <dbReference type="EMBL" id="AFZ28424.1"/>
    </source>
</evidence>
<evidence type="ECO:0000256" key="1">
    <source>
        <dbReference type="ARBA" id="ARBA00001823"/>
    </source>
</evidence>
<organism evidence="13 14">
    <name type="scientific">Cylindrospermum stagnale PCC 7417</name>
    <dbReference type="NCBI Taxonomy" id="56107"/>
    <lineage>
        <taxon>Bacteria</taxon>
        <taxon>Bacillati</taxon>
        <taxon>Cyanobacteriota</taxon>
        <taxon>Cyanophyceae</taxon>
        <taxon>Nostocales</taxon>
        <taxon>Nostocaceae</taxon>
        <taxon>Cylindrospermum</taxon>
    </lineage>
</organism>
<dbReference type="AlphaFoldDB" id="K9X8J3"/>
<dbReference type="OrthoDB" id="9804504at2"/>
<geneLocation type="plasmid" evidence="13 14">
    <name>pCYLST.01</name>
</geneLocation>
<dbReference type="PANTHER" id="PTHR42700">
    <property type="entry name" value="SULFATE ADENYLYLTRANSFERASE"/>
    <property type="match status" value="1"/>
</dbReference>
<dbReference type="UniPathway" id="UPA00140">
    <property type="reaction ID" value="UER00205"/>
</dbReference>
<proteinExistence type="inferred from homology"/>
<dbReference type="EMBL" id="CP003643">
    <property type="protein sequence ID" value="AFZ28424.1"/>
    <property type="molecule type" value="Genomic_DNA"/>
</dbReference>
<comment type="catalytic activity">
    <reaction evidence="1 10 11">
        <text>adenosine 5'-phosphosulfate + ATP = 3'-phosphoadenylyl sulfate + ADP + H(+)</text>
        <dbReference type="Rhea" id="RHEA:24152"/>
        <dbReference type="ChEBI" id="CHEBI:15378"/>
        <dbReference type="ChEBI" id="CHEBI:30616"/>
        <dbReference type="ChEBI" id="CHEBI:58243"/>
        <dbReference type="ChEBI" id="CHEBI:58339"/>
        <dbReference type="ChEBI" id="CHEBI:456216"/>
        <dbReference type="EC" id="2.7.1.25"/>
    </reaction>
</comment>
<dbReference type="GO" id="GO:0005737">
    <property type="term" value="C:cytoplasm"/>
    <property type="evidence" value="ECO:0007669"/>
    <property type="project" value="TreeGrafter"/>
</dbReference>
<keyword evidence="13" id="KW-0614">Plasmid</keyword>
<comment type="similarity">
    <text evidence="10 11">Belongs to the APS kinase family.</text>
</comment>
<feature type="active site" description="Phosphoserine intermediate" evidence="10">
    <location>
        <position position="88"/>
    </location>
</feature>
<name>K9X8J3_9NOST</name>
<feature type="domain" description="APS kinase" evidence="12">
    <location>
        <begin position="6"/>
        <end position="153"/>
    </location>
</feature>
<dbReference type="GO" id="GO:0004020">
    <property type="term" value="F:adenylylsulfate kinase activity"/>
    <property type="evidence" value="ECO:0007669"/>
    <property type="project" value="UniProtKB-UniRule"/>
</dbReference>
<dbReference type="InterPro" id="IPR059117">
    <property type="entry name" value="APS_kinase_dom"/>
</dbReference>
<keyword evidence="9 10" id="KW-0067">ATP-binding</keyword>
<dbReference type="InterPro" id="IPR027417">
    <property type="entry name" value="P-loop_NTPase"/>
</dbReference>
<keyword evidence="6 10" id="KW-0808">Transferase</keyword>
<dbReference type="Pfam" id="PF01583">
    <property type="entry name" value="APS_kinase"/>
    <property type="match status" value="1"/>
</dbReference>
<protein>
    <recommendedName>
        <fullName evidence="4 10">Adenylyl-sulfate kinase</fullName>
        <ecNumber evidence="4 10">2.7.1.25</ecNumber>
    </recommendedName>
    <alternativeName>
        <fullName evidence="10">APS kinase</fullName>
    </alternativeName>
    <alternativeName>
        <fullName evidence="10">ATP adenosine-5'-phosphosulfate 3'-phosphotransferase</fullName>
    </alternativeName>
    <alternativeName>
        <fullName evidence="10">Adenosine-5'-phosphosulfate kinase</fullName>
    </alternativeName>
</protein>
<dbReference type="NCBIfam" id="NF003013">
    <property type="entry name" value="PRK03846.1"/>
    <property type="match status" value="1"/>
</dbReference>
<dbReference type="GO" id="GO:0005524">
    <property type="term" value="F:ATP binding"/>
    <property type="evidence" value="ECO:0007669"/>
    <property type="project" value="UniProtKB-UniRule"/>
</dbReference>
<keyword evidence="14" id="KW-1185">Reference proteome</keyword>
<dbReference type="PANTHER" id="PTHR42700:SF1">
    <property type="entry name" value="SULFATE ADENYLYLTRANSFERASE"/>
    <property type="match status" value="1"/>
</dbReference>
<sequence>MKRKNQGFIIWLTGLSGSGKSTIAKRLESELKERALLVEVLDGDIVRMNLSKGLSFNREDRDTNVRRVGFVANLLSRNEVPVIVSMISPYRDVRDELKRTITNFIEVYINAPLEVCEARDVKGLYAMARAGQLKSFTGIDAPYEAPLTPDIICYTSEETIQESVTRITAFLESRDYIANKHRSQQQETLRPAIQQFPLS</sequence>
<dbReference type="Proteomes" id="UP000010475">
    <property type="component" value="Plasmid pCYLST.01"/>
</dbReference>
<evidence type="ECO:0000256" key="9">
    <source>
        <dbReference type="ARBA" id="ARBA00022840"/>
    </source>
</evidence>
<evidence type="ECO:0000256" key="8">
    <source>
        <dbReference type="ARBA" id="ARBA00022777"/>
    </source>
</evidence>